<comment type="similarity">
    <text evidence="1">Belongs to the peptidase A24 family.</text>
</comment>
<name>A0A1T5IF67_9FIRM</name>
<reference evidence="4 5" key="1">
    <citation type="submission" date="2017-02" db="EMBL/GenBank/DDBJ databases">
        <authorList>
            <person name="Peterson S.W."/>
        </authorList>
    </citation>
    <scope>NUCLEOTIDE SEQUENCE [LARGE SCALE GENOMIC DNA]</scope>
    <source>
        <strain evidence="4 5">M1</strain>
    </source>
</reference>
<feature type="transmembrane region" description="Helical" evidence="2">
    <location>
        <begin position="146"/>
        <end position="176"/>
    </location>
</feature>
<dbReference type="InterPro" id="IPR000045">
    <property type="entry name" value="Prepilin_IV_endopep_pep"/>
</dbReference>
<dbReference type="InterPro" id="IPR050882">
    <property type="entry name" value="Prepilin_peptidase/N-MTase"/>
</dbReference>
<evidence type="ECO:0000313" key="5">
    <source>
        <dbReference type="Proteomes" id="UP000190285"/>
    </source>
</evidence>
<dbReference type="OrthoDB" id="9789291at2"/>
<feature type="transmembrane region" description="Helical" evidence="2">
    <location>
        <begin position="6"/>
        <end position="22"/>
    </location>
</feature>
<keyword evidence="2" id="KW-1133">Transmembrane helix</keyword>
<feature type="transmembrane region" description="Helical" evidence="2">
    <location>
        <begin position="65"/>
        <end position="83"/>
    </location>
</feature>
<dbReference type="GO" id="GO:0004190">
    <property type="term" value="F:aspartic-type endopeptidase activity"/>
    <property type="evidence" value="ECO:0007669"/>
    <property type="project" value="InterPro"/>
</dbReference>
<protein>
    <submittedName>
        <fullName evidence="4">Leader peptidase (Prepilin peptidase) / N-methyltransferase</fullName>
    </submittedName>
</protein>
<dbReference type="PANTHER" id="PTHR30487">
    <property type="entry name" value="TYPE 4 PREPILIN-LIKE PROTEINS LEADER PEPTIDE-PROCESSING ENZYME"/>
    <property type="match status" value="1"/>
</dbReference>
<dbReference type="STRING" id="36842.SAMN02194393_00316"/>
<dbReference type="Gene3D" id="1.20.120.1220">
    <property type="match status" value="1"/>
</dbReference>
<dbReference type="EMBL" id="FUZT01000001">
    <property type="protein sequence ID" value="SKC37831.1"/>
    <property type="molecule type" value="Genomic_DNA"/>
</dbReference>
<feature type="transmembrane region" description="Helical" evidence="2">
    <location>
        <begin position="90"/>
        <end position="108"/>
    </location>
</feature>
<feature type="transmembrane region" description="Helical" evidence="2">
    <location>
        <begin position="43"/>
        <end position="59"/>
    </location>
</feature>
<dbReference type="GO" id="GO:0005886">
    <property type="term" value="C:plasma membrane"/>
    <property type="evidence" value="ECO:0007669"/>
    <property type="project" value="TreeGrafter"/>
</dbReference>
<keyword evidence="2" id="KW-0472">Membrane</keyword>
<evidence type="ECO:0000259" key="3">
    <source>
        <dbReference type="Pfam" id="PF01478"/>
    </source>
</evidence>
<gene>
    <name evidence="4" type="ORF">SAMN02194393_00316</name>
</gene>
<evidence type="ECO:0000256" key="1">
    <source>
        <dbReference type="ARBA" id="ARBA00005801"/>
    </source>
</evidence>
<keyword evidence="4" id="KW-0489">Methyltransferase</keyword>
<dbReference type="PANTHER" id="PTHR30487:SF0">
    <property type="entry name" value="PREPILIN LEADER PEPTIDASE_N-METHYLTRANSFERASE-RELATED"/>
    <property type="match status" value="1"/>
</dbReference>
<evidence type="ECO:0000256" key="2">
    <source>
        <dbReference type="SAM" id="Phobius"/>
    </source>
</evidence>
<keyword evidence="5" id="KW-1185">Reference proteome</keyword>
<organism evidence="4 5">
    <name type="scientific">Maledivibacter halophilus</name>
    <dbReference type="NCBI Taxonomy" id="36842"/>
    <lineage>
        <taxon>Bacteria</taxon>
        <taxon>Bacillati</taxon>
        <taxon>Bacillota</taxon>
        <taxon>Clostridia</taxon>
        <taxon>Peptostreptococcales</taxon>
        <taxon>Caminicellaceae</taxon>
        <taxon>Maledivibacter</taxon>
    </lineage>
</organism>
<keyword evidence="2" id="KW-0812">Transmembrane</keyword>
<proteinExistence type="inferred from homology"/>
<dbReference type="AlphaFoldDB" id="A0A1T5IF67"/>
<evidence type="ECO:0000313" key="4">
    <source>
        <dbReference type="EMBL" id="SKC37831.1"/>
    </source>
</evidence>
<sequence>MLYIFLCIITFIISSIIKLYLYTGENKGFFKHFFNIFSKEKKLFLIDIFLVAIYFFLYKKYDFSILFFSNSILIGILLLISLIDIKSKIIPNKCILLGIALGAIVLVLNDNISIVDAFLGFVICGGIIATISIITKGDIGMGDAKLFGCIGIFFGLQTTLEIMLIATIISGLTGLILLTLKKVNRKTALPFAPFIFVGTMVIIIFS</sequence>
<feature type="transmembrane region" description="Helical" evidence="2">
    <location>
        <begin position="188"/>
        <end position="205"/>
    </location>
</feature>
<dbReference type="Proteomes" id="UP000190285">
    <property type="component" value="Unassembled WGS sequence"/>
</dbReference>
<dbReference type="GO" id="GO:0006465">
    <property type="term" value="P:signal peptide processing"/>
    <property type="evidence" value="ECO:0007669"/>
    <property type="project" value="TreeGrafter"/>
</dbReference>
<dbReference type="Pfam" id="PF01478">
    <property type="entry name" value="Peptidase_A24"/>
    <property type="match status" value="1"/>
</dbReference>
<accession>A0A1T5IF67</accession>
<dbReference type="GO" id="GO:0032259">
    <property type="term" value="P:methylation"/>
    <property type="evidence" value="ECO:0007669"/>
    <property type="project" value="UniProtKB-KW"/>
</dbReference>
<keyword evidence="4" id="KW-0808">Transferase</keyword>
<dbReference type="GO" id="GO:0008168">
    <property type="term" value="F:methyltransferase activity"/>
    <property type="evidence" value="ECO:0007669"/>
    <property type="project" value="UniProtKB-KW"/>
</dbReference>
<dbReference type="RefSeq" id="WP_079488816.1">
    <property type="nucleotide sequence ID" value="NZ_FUZT01000001.1"/>
</dbReference>
<feature type="transmembrane region" description="Helical" evidence="2">
    <location>
        <begin position="114"/>
        <end position="134"/>
    </location>
</feature>
<feature type="domain" description="Prepilin type IV endopeptidase peptidase" evidence="3">
    <location>
        <begin position="72"/>
        <end position="174"/>
    </location>
</feature>